<feature type="transmembrane region" description="Helical" evidence="6">
    <location>
        <begin position="42"/>
        <end position="66"/>
    </location>
</feature>
<feature type="transmembrane region" description="Helical" evidence="6">
    <location>
        <begin position="86"/>
        <end position="105"/>
    </location>
</feature>
<keyword evidence="9" id="KW-1185">Reference proteome</keyword>
<dbReference type="GO" id="GO:0006825">
    <property type="term" value="P:copper ion transport"/>
    <property type="evidence" value="ECO:0007669"/>
    <property type="project" value="InterPro"/>
</dbReference>
<feature type="transmembrane region" description="Helical" evidence="6">
    <location>
        <begin position="173"/>
        <end position="193"/>
    </location>
</feature>
<accession>A0A0M2SWM7</accession>
<evidence type="ECO:0000259" key="7">
    <source>
        <dbReference type="Pfam" id="PF05425"/>
    </source>
</evidence>
<evidence type="ECO:0000256" key="5">
    <source>
        <dbReference type="ARBA" id="ARBA00023136"/>
    </source>
</evidence>
<dbReference type="EMBL" id="LAYY01000009">
    <property type="protein sequence ID" value="KKK38121.1"/>
    <property type="molecule type" value="Genomic_DNA"/>
</dbReference>
<dbReference type="AlphaFoldDB" id="A0A0M2SWM7"/>
<evidence type="ECO:0000256" key="1">
    <source>
        <dbReference type="ARBA" id="ARBA00004651"/>
    </source>
</evidence>
<evidence type="ECO:0000256" key="2">
    <source>
        <dbReference type="ARBA" id="ARBA00022475"/>
    </source>
</evidence>
<evidence type="ECO:0000256" key="3">
    <source>
        <dbReference type="ARBA" id="ARBA00022692"/>
    </source>
</evidence>
<comment type="caution">
    <text evidence="8">The sequence shown here is derived from an EMBL/GenBank/DDBJ whole genome shotgun (WGS) entry which is preliminary data.</text>
</comment>
<evidence type="ECO:0000256" key="4">
    <source>
        <dbReference type="ARBA" id="ARBA00022989"/>
    </source>
</evidence>
<feature type="transmembrane region" description="Helical" evidence="6">
    <location>
        <begin position="12"/>
        <end position="30"/>
    </location>
</feature>
<feature type="transmembrane region" description="Helical" evidence="6">
    <location>
        <begin position="306"/>
        <end position="325"/>
    </location>
</feature>
<reference evidence="8 9" key="1">
    <citation type="submission" date="2015-04" db="EMBL/GenBank/DDBJ databases">
        <title>Taxonomic description and genome sequence of Bacillus campisalis sp. nov., a novel member of the genus Bacillus isolated from solar saltern.</title>
        <authorList>
            <person name="Mathan Kumar R."/>
            <person name="Kaur G."/>
            <person name="Kumar A."/>
            <person name="Singh N.K."/>
            <person name="Kaur N."/>
            <person name="Kumar N."/>
            <person name="Mayilraj S."/>
        </authorList>
    </citation>
    <scope>NUCLEOTIDE SEQUENCE [LARGE SCALE GENOMIC DNA]</scope>
    <source>
        <strain evidence="8 9">SA2-6</strain>
    </source>
</reference>
<feature type="transmembrane region" description="Helical" evidence="6">
    <location>
        <begin position="246"/>
        <end position="266"/>
    </location>
</feature>
<dbReference type="PATRIC" id="fig|1408103.3.peg.2228"/>
<keyword evidence="4 6" id="KW-1133">Transmembrane helix</keyword>
<name>A0A0M2SWM7_9BACI</name>
<protein>
    <recommendedName>
        <fullName evidence="7">Copper resistance protein D domain-containing protein</fullName>
    </recommendedName>
</protein>
<keyword evidence="2" id="KW-1003">Cell membrane</keyword>
<dbReference type="RefSeq" id="WP_046523597.1">
    <property type="nucleotide sequence ID" value="NZ_LAYY01000009.1"/>
</dbReference>
<proteinExistence type="predicted"/>
<evidence type="ECO:0000313" key="9">
    <source>
        <dbReference type="Proteomes" id="UP000034166"/>
    </source>
</evidence>
<dbReference type="PANTHER" id="PTHR34820:SF4">
    <property type="entry name" value="INNER MEMBRANE PROTEIN YEBZ"/>
    <property type="match status" value="1"/>
</dbReference>
<dbReference type="Pfam" id="PF05425">
    <property type="entry name" value="CopD"/>
    <property type="match status" value="1"/>
</dbReference>
<gene>
    <name evidence="8" type="ORF">WQ57_09890</name>
</gene>
<organism evidence="8 9">
    <name type="scientific">Mesobacillus campisalis</name>
    <dbReference type="NCBI Taxonomy" id="1408103"/>
    <lineage>
        <taxon>Bacteria</taxon>
        <taxon>Bacillati</taxon>
        <taxon>Bacillota</taxon>
        <taxon>Bacilli</taxon>
        <taxon>Bacillales</taxon>
        <taxon>Bacillaceae</taxon>
        <taxon>Mesobacillus</taxon>
    </lineage>
</organism>
<feature type="transmembrane region" description="Helical" evidence="6">
    <location>
        <begin position="337"/>
        <end position="355"/>
    </location>
</feature>
<dbReference type="OrthoDB" id="2387346at2"/>
<dbReference type="InterPro" id="IPR008457">
    <property type="entry name" value="Cu-R_CopD_dom"/>
</dbReference>
<comment type="subcellular location">
    <subcellularLocation>
        <location evidence="1">Cell membrane</location>
        <topology evidence="1">Multi-pass membrane protein</topology>
    </subcellularLocation>
</comment>
<dbReference type="InterPro" id="IPR032694">
    <property type="entry name" value="CopC/D"/>
</dbReference>
<keyword evidence="3 6" id="KW-0812">Transmembrane</keyword>
<dbReference type="GO" id="GO:0005886">
    <property type="term" value="C:plasma membrane"/>
    <property type="evidence" value="ECO:0007669"/>
    <property type="project" value="UniProtKB-SubCell"/>
</dbReference>
<keyword evidence="5 6" id="KW-0472">Membrane</keyword>
<feature type="domain" description="Copper resistance protein D" evidence="7">
    <location>
        <begin position="170"/>
        <end position="263"/>
    </location>
</feature>
<sequence>MNILIAFAEWLTYLFFSILAGHVVLTFVPEDRKPSVQLSKNVLMASALGLVFSTFGPVLQVVLYFYESVGAIKALYSVLTDFQVGNAWLVISWACLFMMVTILLNGPRYLKALLLLVMVLAVGYASHVASLTLWSGWLAHSLHFLSVMLWAGVLLHVSWLAKDPLNWKPFVKWFSPFAAACMLVILSTGFWTMTMVVDVRDYVNSWVLSYGQILLLKHIVIIPLLLIAYSNAYVSRKRSDFPNKILKAESLVFFLVIGCTAFLGILSPPHEINFTVDSEGASPIAEYLAGEEISSPVQLSISTGNMLEGVSLLLIALGFLGMLFFSIRKNPSIELSLLFSLLFIVSLYFGLNRLFL</sequence>
<evidence type="ECO:0000256" key="6">
    <source>
        <dbReference type="SAM" id="Phobius"/>
    </source>
</evidence>
<feature type="transmembrane region" description="Helical" evidence="6">
    <location>
        <begin position="140"/>
        <end position="161"/>
    </location>
</feature>
<feature type="transmembrane region" description="Helical" evidence="6">
    <location>
        <begin position="112"/>
        <end position="134"/>
    </location>
</feature>
<evidence type="ECO:0000313" key="8">
    <source>
        <dbReference type="EMBL" id="KKK38121.1"/>
    </source>
</evidence>
<feature type="transmembrane region" description="Helical" evidence="6">
    <location>
        <begin position="213"/>
        <end position="234"/>
    </location>
</feature>
<dbReference type="Proteomes" id="UP000034166">
    <property type="component" value="Unassembled WGS sequence"/>
</dbReference>
<dbReference type="PANTHER" id="PTHR34820">
    <property type="entry name" value="INNER MEMBRANE PROTEIN YEBZ"/>
    <property type="match status" value="1"/>
</dbReference>